<evidence type="ECO:0000256" key="5">
    <source>
        <dbReference type="PROSITE-ProRule" id="PRU00236"/>
    </source>
</evidence>
<dbReference type="InterPro" id="IPR029035">
    <property type="entry name" value="DHS-like_NAD/FAD-binding_dom"/>
</dbReference>
<evidence type="ECO:0000313" key="8">
    <source>
        <dbReference type="Proteomes" id="UP000095544"/>
    </source>
</evidence>
<dbReference type="AlphaFoldDB" id="A0A173YBS0"/>
<dbReference type="Gene3D" id="3.30.1600.10">
    <property type="entry name" value="SIR2/SIRT2 'Small Domain"/>
    <property type="match status" value="1"/>
</dbReference>
<dbReference type="InterPro" id="IPR026591">
    <property type="entry name" value="Sirtuin_cat_small_dom_sf"/>
</dbReference>
<feature type="binding site" evidence="4">
    <location>
        <position position="107"/>
    </location>
    <ligand>
        <name>nicotinamide</name>
        <dbReference type="ChEBI" id="CHEBI:17154"/>
    </ligand>
</feature>
<protein>
    <recommendedName>
        <fullName evidence="4">NAD-dependent protein deacetylase</fullName>
        <ecNumber evidence="4">2.3.1.286</ecNumber>
    </recommendedName>
    <alternativeName>
        <fullName evidence="4">Regulatory protein SIR2 homolog</fullName>
    </alternativeName>
</protein>
<feature type="binding site" evidence="4">
    <location>
        <position position="191"/>
    </location>
    <ligand>
        <name>NAD(+)</name>
        <dbReference type="ChEBI" id="CHEBI:57540"/>
    </ligand>
</feature>
<dbReference type="InterPro" id="IPR028628">
    <property type="entry name" value="Sirtuin_class_U"/>
</dbReference>
<feature type="binding site" evidence="4">
    <location>
        <position position="37"/>
    </location>
    <ligand>
        <name>NAD(+)</name>
        <dbReference type="ChEBI" id="CHEBI:57540"/>
    </ligand>
</feature>
<comment type="cofactor">
    <cofactor evidence="4">
        <name>Zn(2+)</name>
        <dbReference type="ChEBI" id="CHEBI:29105"/>
    </cofactor>
    <text evidence="4">Binds 1 zinc ion per subunit.</text>
</comment>
<feature type="binding site" evidence="4">
    <location>
        <position position="106"/>
    </location>
    <ligand>
        <name>NAD(+)</name>
        <dbReference type="ChEBI" id="CHEBI:57540"/>
    </ligand>
</feature>
<dbReference type="PROSITE" id="PS50305">
    <property type="entry name" value="SIRTUIN"/>
    <property type="match status" value="1"/>
</dbReference>
<dbReference type="Pfam" id="PF02146">
    <property type="entry name" value="SIR2"/>
    <property type="match status" value="1"/>
</dbReference>
<comment type="function">
    <text evidence="4">NAD-dependent protein deacetylase which modulates the activities of several enzymes which are inactive in their acetylated form.</text>
</comment>
<dbReference type="Gene3D" id="3.40.50.1220">
    <property type="entry name" value="TPP-binding domain"/>
    <property type="match status" value="1"/>
</dbReference>
<keyword evidence="4 5" id="KW-0862">Zinc</keyword>
<keyword evidence="3 4" id="KW-0520">NAD</keyword>
<evidence type="ECO:0000256" key="2">
    <source>
        <dbReference type="ARBA" id="ARBA00022679"/>
    </source>
</evidence>
<feature type="binding site" evidence="4">
    <location>
        <position position="232"/>
    </location>
    <ligand>
        <name>NAD(+)</name>
        <dbReference type="ChEBI" id="CHEBI:57540"/>
    </ligand>
</feature>
<evidence type="ECO:0000313" key="7">
    <source>
        <dbReference type="EMBL" id="CUN61020.1"/>
    </source>
</evidence>
<feature type="domain" description="Deacetylase sirtuin-type" evidence="6">
    <location>
        <begin position="1"/>
        <end position="242"/>
    </location>
</feature>
<comment type="subcellular location">
    <subcellularLocation>
        <location evidence="4">Cytoplasm</location>
    </subcellularLocation>
</comment>
<dbReference type="RefSeq" id="WP_050641833.1">
    <property type="nucleotide sequence ID" value="NZ_BAAACT010000104.1"/>
</dbReference>
<feature type="binding site" evidence="4">
    <location>
        <position position="192"/>
    </location>
    <ligand>
        <name>NAD(+)</name>
        <dbReference type="ChEBI" id="CHEBI:57540"/>
    </ligand>
</feature>
<dbReference type="InterPro" id="IPR003000">
    <property type="entry name" value="Sirtuin"/>
</dbReference>
<organism evidence="7 8">
    <name type="scientific">Faecalicatena contorta</name>
    <dbReference type="NCBI Taxonomy" id="39482"/>
    <lineage>
        <taxon>Bacteria</taxon>
        <taxon>Bacillati</taxon>
        <taxon>Bacillota</taxon>
        <taxon>Clostridia</taxon>
        <taxon>Lachnospirales</taxon>
        <taxon>Lachnospiraceae</taxon>
        <taxon>Faecalicatena</taxon>
    </lineage>
</organism>
<feature type="binding site" evidence="4 5">
    <location>
        <position position="133"/>
    </location>
    <ligand>
        <name>Zn(2+)</name>
        <dbReference type="ChEBI" id="CHEBI:29105"/>
    </ligand>
</feature>
<dbReference type="PANTHER" id="PTHR11085:SF4">
    <property type="entry name" value="NAD-DEPENDENT PROTEIN DEACYLASE"/>
    <property type="match status" value="1"/>
</dbReference>
<evidence type="ECO:0000256" key="1">
    <source>
        <dbReference type="ARBA" id="ARBA00022490"/>
    </source>
</evidence>
<evidence type="ECO:0000256" key="4">
    <source>
        <dbReference type="HAMAP-Rule" id="MF_01968"/>
    </source>
</evidence>
<dbReference type="InterPro" id="IPR050134">
    <property type="entry name" value="NAD-dep_sirtuin_deacylases"/>
</dbReference>
<keyword evidence="1 4" id="KW-0963">Cytoplasm</keyword>
<feature type="binding site" evidence="4">
    <location>
        <position position="36"/>
    </location>
    <ligand>
        <name>NAD(+)</name>
        <dbReference type="ChEBI" id="CHEBI:57540"/>
    </ligand>
</feature>
<sequence length="242" mass="26740">MYEKEIELLQKIIDDSGNIVFFGGAGVSTESNIPDFRSADGIYHQKYKYSPEQVVSHSFFMEYTETFYDFYKEKMMILDALPNPAHLKLAELEQAGKLKAVITQNIDGLHQAAGSRTVFELHGSIHRNYCMKCGRFYDAQFVKNSDGIPRCECGGIVKPDVVLYEEGLDSRTIQGAVGAITEADTLIIGGTSLVVYPAAGFIDYFRGRHLVVINKSETAKAVRAELNISAPIGQILGAITVQ</sequence>
<feature type="active site" description="Proton acceptor" evidence="4 5">
    <location>
        <position position="122"/>
    </location>
</feature>
<dbReference type="GO" id="GO:0008270">
    <property type="term" value="F:zinc ion binding"/>
    <property type="evidence" value="ECO:0007669"/>
    <property type="project" value="UniProtKB-UniRule"/>
</dbReference>
<evidence type="ECO:0000256" key="3">
    <source>
        <dbReference type="ARBA" id="ARBA00023027"/>
    </source>
</evidence>
<dbReference type="STRING" id="39482.ERS852491_00043"/>
<dbReference type="InterPro" id="IPR026590">
    <property type="entry name" value="Ssirtuin_cat_dom"/>
</dbReference>
<feature type="binding site" evidence="4 5">
    <location>
        <position position="151"/>
    </location>
    <ligand>
        <name>Zn(2+)</name>
        <dbReference type="ChEBI" id="CHEBI:29105"/>
    </ligand>
</feature>
<comment type="catalytic activity">
    <reaction evidence="4">
        <text>N(6)-acetyl-L-lysyl-[protein] + NAD(+) + H2O = 2''-O-acetyl-ADP-D-ribose + nicotinamide + L-lysyl-[protein]</text>
        <dbReference type="Rhea" id="RHEA:43636"/>
        <dbReference type="Rhea" id="RHEA-COMP:9752"/>
        <dbReference type="Rhea" id="RHEA-COMP:10731"/>
        <dbReference type="ChEBI" id="CHEBI:15377"/>
        <dbReference type="ChEBI" id="CHEBI:17154"/>
        <dbReference type="ChEBI" id="CHEBI:29969"/>
        <dbReference type="ChEBI" id="CHEBI:57540"/>
        <dbReference type="ChEBI" id="CHEBI:61930"/>
        <dbReference type="ChEBI" id="CHEBI:83767"/>
        <dbReference type="EC" id="2.3.1.286"/>
    </reaction>
</comment>
<dbReference type="OrthoDB" id="9800582at2"/>
<dbReference type="HAMAP" id="MF_01968">
    <property type="entry name" value="Sirtuin_ClassU"/>
    <property type="match status" value="1"/>
</dbReference>
<feature type="binding site" evidence="4">
    <location>
        <position position="122"/>
    </location>
    <ligand>
        <name>NAD(+)</name>
        <dbReference type="ChEBI" id="CHEBI:57540"/>
    </ligand>
</feature>
<feature type="binding site" evidence="4">
    <location>
        <position position="29"/>
    </location>
    <ligand>
        <name>NAD(+)</name>
        <dbReference type="ChEBI" id="CHEBI:57540"/>
    </ligand>
</feature>
<feature type="binding site" evidence="4">
    <location>
        <position position="104"/>
    </location>
    <ligand>
        <name>NAD(+)</name>
        <dbReference type="ChEBI" id="CHEBI:57540"/>
    </ligand>
</feature>
<dbReference type="GO" id="GO:0016787">
    <property type="term" value="F:hydrolase activity"/>
    <property type="evidence" value="ECO:0007669"/>
    <property type="project" value="UniProtKB-KW"/>
</dbReference>
<dbReference type="GO" id="GO:0017136">
    <property type="term" value="F:histone deacetylase activity, NAD-dependent"/>
    <property type="evidence" value="ECO:0007669"/>
    <property type="project" value="TreeGrafter"/>
</dbReference>
<dbReference type="Proteomes" id="UP000095544">
    <property type="component" value="Unassembled WGS sequence"/>
</dbReference>
<keyword evidence="4 5" id="KW-0479">Metal-binding</keyword>
<dbReference type="SUPFAM" id="SSF52467">
    <property type="entry name" value="DHS-like NAD/FAD-binding domain"/>
    <property type="match status" value="1"/>
</dbReference>
<accession>A0A173YBS0</accession>
<feature type="binding site" evidence="4">
    <location>
        <position position="107"/>
    </location>
    <ligand>
        <name>NAD(+)</name>
        <dbReference type="ChEBI" id="CHEBI:57540"/>
    </ligand>
</feature>
<dbReference type="EMBL" id="CYZU01000001">
    <property type="protein sequence ID" value="CUN61020.1"/>
    <property type="molecule type" value="Genomic_DNA"/>
</dbReference>
<reference evidence="7 8" key="1">
    <citation type="submission" date="2015-09" db="EMBL/GenBank/DDBJ databases">
        <authorList>
            <consortium name="Pathogen Informatics"/>
        </authorList>
    </citation>
    <scope>NUCLEOTIDE SEQUENCE [LARGE SCALE GENOMIC DNA]</scope>
    <source>
        <strain evidence="7 8">2789STDY5834876</strain>
    </source>
</reference>
<feature type="binding site" evidence="4 5">
    <location>
        <position position="130"/>
    </location>
    <ligand>
        <name>Zn(2+)</name>
        <dbReference type="ChEBI" id="CHEBI:29105"/>
    </ligand>
</feature>
<evidence type="ECO:0000259" key="6">
    <source>
        <dbReference type="PROSITE" id="PS50305"/>
    </source>
</evidence>
<feature type="binding site" evidence="4 5">
    <location>
        <position position="153"/>
    </location>
    <ligand>
        <name>Zn(2+)</name>
        <dbReference type="ChEBI" id="CHEBI:29105"/>
    </ligand>
</feature>
<dbReference type="GO" id="GO:0070403">
    <property type="term" value="F:NAD+ binding"/>
    <property type="evidence" value="ECO:0007669"/>
    <property type="project" value="UniProtKB-UniRule"/>
</dbReference>
<feature type="binding site" evidence="4">
    <location>
        <position position="214"/>
    </location>
    <ligand>
        <name>NAD(+)</name>
        <dbReference type="ChEBI" id="CHEBI:57540"/>
    </ligand>
</feature>
<feature type="binding site" evidence="4">
    <location>
        <position position="36"/>
    </location>
    <ligand>
        <name>nicotinamide</name>
        <dbReference type="ChEBI" id="CHEBI:17154"/>
    </ligand>
</feature>
<dbReference type="EC" id="2.3.1.286" evidence="4"/>
<name>A0A173YBS0_9FIRM</name>
<comment type="similarity">
    <text evidence="4">Belongs to the sirtuin family. Class U subfamily.</text>
</comment>
<keyword evidence="2 4" id="KW-0808">Transferase</keyword>
<dbReference type="PANTHER" id="PTHR11085">
    <property type="entry name" value="NAD-DEPENDENT PROTEIN DEACYLASE SIRTUIN-5, MITOCHONDRIAL-RELATED"/>
    <property type="match status" value="1"/>
</dbReference>
<proteinExistence type="inferred from homology"/>
<comment type="caution">
    <text evidence="4">Lacks conserved residue(s) required for the propagation of feature annotation.</text>
</comment>
<feature type="binding site" evidence="4">
    <location>
        <position position="25"/>
    </location>
    <ligand>
        <name>NAD(+)</name>
        <dbReference type="ChEBI" id="CHEBI:57540"/>
    </ligand>
</feature>
<dbReference type="NCBIfam" id="NF001752">
    <property type="entry name" value="PRK00481.1-1"/>
    <property type="match status" value="1"/>
</dbReference>
<dbReference type="GO" id="GO:0005737">
    <property type="term" value="C:cytoplasm"/>
    <property type="evidence" value="ECO:0007669"/>
    <property type="project" value="UniProtKB-SubCell"/>
</dbReference>
<gene>
    <name evidence="7" type="primary">cobB_1</name>
    <name evidence="4" type="synonym">cobB</name>
    <name evidence="7" type="ORF">ERS852491_00043</name>
</gene>
<keyword evidence="7" id="KW-0378">Hydrolase</keyword>
<feature type="binding site" evidence="4">
    <location>
        <position position="106"/>
    </location>
    <ligand>
        <name>nicotinamide</name>
        <dbReference type="ChEBI" id="CHEBI:17154"/>
    </ligand>
</feature>